<evidence type="ECO:0000313" key="6">
    <source>
        <dbReference type="EMBL" id="MFC6356331.1"/>
    </source>
</evidence>
<feature type="transmembrane region" description="Helical" evidence="4">
    <location>
        <begin position="40"/>
        <end position="59"/>
    </location>
</feature>
<evidence type="ECO:0000256" key="1">
    <source>
        <dbReference type="ARBA" id="ARBA00022679"/>
    </source>
</evidence>
<feature type="transmembrane region" description="Helical" evidence="4">
    <location>
        <begin position="166"/>
        <end position="186"/>
    </location>
</feature>
<dbReference type="PANTHER" id="PTHR24421">
    <property type="entry name" value="NITRATE/NITRITE SENSOR PROTEIN NARX-RELATED"/>
    <property type="match status" value="1"/>
</dbReference>
<dbReference type="Pfam" id="PF07730">
    <property type="entry name" value="HisKA_3"/>
    <property type="match status" value="1"/>
</dbReference>
<dbReference type="RefSeq" id="WP_386730593.1">
    <property type="nucleotide sequence ID" value="NZ_JBHSTP010000002.1"/>
</dbReference>
<evidence type="ECO:0000256" key="3">
    <source>
        <dbReference type="ARBA" id="ARBA00023012"/>
    </source>
</evidence>
<keyword evidence="4" id="KW-0472">Membrane</keyword>
<accession>A0ABW1VE21</accession>
<dbReference type="GO" id="GO:0016301">
    <property type="term" value="F:kinase activity"/>
    <property type="evidence" value="ECO:0007669"/>
    <property type="project" value="UniProtKB-KW"/>
</dbReference>
<protein>
    <submittedName>
        <fullName evidence="6">Sensor histidine kinase</fullName>
    </submittedName>
</protein>
<dbReference type="InterPro" id="IPR011712">
    <property type="entry name" value="Sig_transdc_His_kin_sub3_dim/P"/>
</dbReference>
<dbReference type="CDD" id="cd16917">
    <property type="entry name" value="HATPase_UhpB-NarQ-NarX-like"/>
    <property type="match status" value="1"/>
</dbReference>
<comment type="caution">
    <text evidence="6">The sequence shown here is derived from an EMBL/GenBank/DDBJ whole genome shotgun (WGS) entry which is preliminary data.</text>
</comment>
<dbReference type="EMBL" id="JBHSTP010000002">
    <property type="protein sequence ID" value="MFC6356331.1"/>
    <property type="molecule type" value="Genomic_DNA"/>
</dbReference>
<dbReference type="Gene3D" id="3.30.565.10">
    <property type="entry name" value="Histidine kinase-like ATPase, C-terminal domain"/>
    <property type="match status" value="1"/>
</dbReference>
<evidence type="ECO:0000256" key="4">
    <source>
        <dbReference type="SAM" id="Phobius"/>
    </source>
</evidence>
<dbReference type="Proteomes" id="UP001596306">
    <property type="component" value="Unassembled WGS sequence"/>
</dbReference>
<evidence type="ECO:0000256" key="2">
    <source>
        <dbReference type="ARBA" id="ARBA00022777"/>
    </source>
</evidence>
<organism evidence="6 7">
    <name type="scientific">Luethyella okanaganae</name>
    <dbReference type="NCBI Taxonomy" id="69372"/>
    <lineage>
        <taxon>Bacteria</taxon>
        <taxon>Bacillati</taxon>
        <taxon>Actinomycetota</taxon>
        <taxon>Actinomycetes</taxon>
        <taxon>Micrococcales</taxon>
        <taxon>Microbacteriaceae</taxon>
        <taxon>Luethyella</taxon>
    </lineage>
</organism>
<dbReference type="SUPFAM" id="SSF55874">
    <property type="entry name" value="ATPase domain of HSP90 chaperone/DNA topoisomerase II/histidine kinase"/>
    <property type="match status" value="1"/>
</dbReference>
<sequence>MRLGIPHWWHRVTHALSFSELRLSGDAHLAAVEWDRPARVLLRTGLSIAYMAVLFQLGVMLPAGRIEADSVLAGWLLLSAGVITLPLFIVAMGKDVTWRAWSLAAAFVICLPYLILDPAQKLPGMEIMAYCGGLVLPLHLALRVFAVSIPLAGVVVWANSSFAGGLLQFSSLALVALLSTTLGWVVSESSQLRLARALLIPSALEAERLRVARDLHDTLGNTLIAAVAKGSLAEIMLDRSIEVSRAELKETQLLLRNALKETRAVAMGYREADLDTELETAENLLTGIGMKLERIGDTSALPAHARGPSAYLIREAVTNIVKHSRARVVSVTCEAGEVSVVDDGEEPVQMEPAGVGLIGLAERIGMAGGMLTFGPTGERGFMVRAFWPARDGGDL</sequence>
<keyword evidence="2 6" id="KW-0418">Kinase</keyword>
<proteinExistence type="predicted"/>
<name>A0ABW1VE21_9MICO</name>
<evidence type="ECO:0000313" key="7">
    <source>
        <dbReference type="Proteomes" id="UP001596306"/>
    </source>
</evidence>
<gene>
    <name evidence="6" type="ORF">ACFQB0_09450</name>
</gene>
<keyword evidence="3" id="KW-0902">Two-component regulatory system</keyword>
<feature type="domain" description="Signal transduction histidine kinase subgroup 3 dimerisation and phosphoacceptor" evidence="5">
    <location>
        <begin position="207"/>
        <end position="274"/>
    </location>
</feature>
<keyword evidence="4" id="KW-0812">Transmembrane</keyword>
<dbReference type="InterPro" id="IPR036890">
    <property type="entry name" value="HATPase_C_sf"/>
</dbReference>
<feature type="transmembrane region" description="Helical" evidence="4">
    <location>
        <begin position="98"/>
        <end position="115"/>
    </location>
</feature>
<reference evidence="7" key="1">
    <citation type="journal article" date="2019" name="Int. J. Syst. Evol. Microbiol.">
        <title>The Global Catalogue of Microorganisms (GCM) 10K type strain sequencing project: providing services to taxonomists for standard genome sequencing and annotation.</title>
        <authorList>
            <consortium name="The Broad Institute Genomics Platform"/>
            <consortium name="The Broad Institute Genome Sequencing Center for Infectious Disease"/>
            <person name="Wu L."/>
            <person name="Ma J."/>
        </authorList>
    </citation>
    <scope>NUCLEOTIDE SEQUENCE [LARGE SCALE GENOMIC DNA]</scope>
    <source>
        <strain evidence="7">CCUG 43304</strain>
    </source>
</reference>
<evidence type="ECO:0000259" key="5">
    <source>
        <dbReference type="Pfam" id="PF07730"/>
    </source>
</evidence>
<feature type="transmembrane region" description="Helical" evidence="4">
    <location>
        <begin position="71"/>
        <end position="92"/>
    </location>
</feature>
<feature type="transmembrane region" description="Helical" evidence="4">
    <location>
        <begin position="127"/>
        <end position="146"/>
    </location>
</feature>
<keyword evidence="4" id="KW-1133">Transmembrane helix</keyword>
<keyword evidence="7" id="KW-1185">Reference proteome</keyword>
<dbReference type="InterPro" id="IPR050482">
    <property type="entry name" value="Sensor_HK_TwoCompSys"/>
</dbReference>
<dbReference type="Gene3D" id="1.20.5.1930">
    <property type="match status" value="1"/>
</dbReference>
<dbReference type="PANTHER" id="PTHR24421:SF63">
    <property type="entry name" value="SENSOR HISTIDINE KINASE DESK"/>
    <property type="match status" value="1"/>
</dbReference>
<keyword evidence="1" id="KW-0808">Transferase</keyword>